<sequence length="98" mass="10743">MIDYVWHDMSNDRNSDVAKERGVEVTTFTDHQLSWSACSPLCSKRESTWRAISSESASPPSPRFIVTPVDAEGTSERDSPTDPIRDSLGSISATSASH</sequence>
<feature type="non-terminal residue" evidence="2">
    <location>
        <position position="98"/>
    </location>
</feature>
<protein>
    <submittedName>
        <fullName evidence="2">Uncharacterized protein</fullName>
    </submittedName>
</protein>
<dbReference type="Proteomes" id="UP001331761">
    <property type="component" value="Unassembled WGS sequence"/>
</dbReference>
<name>A0AAN8ITA9_TRICO</name>
<comment type="caution">
    <text evidence="2">The sequence shown here is derived from an EMBL/GenBank/DDBJ whole genome shotgun (WGS) entry which is preliminary data.</text>
</comment>
<organism evidence="2 3">
    <name type="scientific">Trichostrongylus colubriformis</name>
    <name type="common">Black scour worm</name>
    <dbReference type="NCBI Taxonomy" id="6319"/>
    <lineage>
        <taxon>Eukaryota</taxon>
        <taxon>Metazoa</taxon>
        <taxon>Ecdysozoa</taxon>
        <taxon>Nematoda</taxon>
        <taxon>Chromadorea</taxon>
        <taxon>Rhabditida</taxon>
        <taxon>Rhabditina</taxon>
        <taxon>Rhabditomorpha</taxon>
        <taxon>Strongyloidea</taxon>
        <taxon>Trichostrongylidae</taxon>
        <taxon>Trichostrongylus</taxon>
    </lineage>
</organism>
<feature type="compositionally biased region" description="Basic and acidic residues" evidence="1">
    <location>
        <begin position="74"/>
        <end position="85"/>
    </location>
</feature>
<dbReference type="AlphaFoldDB" id="A0AAN8ITA9"/>
<evidence type="ECO:0000256" key="1">
    <source>
        <dbReference type="SAM" id="MobiDB-lite"/>
    </source>
</evidence>
<feature type="region of interest" description="Disordered" evidence="1">
    <location>
        <begin position="49"/>
        <end position="98"/>
    </location>
</feature>
<feature type="compositionally biased region" description="Polar residues" evidence="1">
    <location>
        <begin position="89"/>
        <end position="98"/>
    </location>
</feature>
<reference evidence="2 3" key="1">
    <citation type="submission" date="2019-10" db="EMBL/GenBank/DDBJ databases">
        <title>Assembly and Annotation for the nematode Trichostrongylus colubriformis.</title>
        <authorList>
            <person name="Martin J."/>
        </authorList>
    </citation>
    <scope>NUCLEOTIDE SEQUENCE [LARGE SCALE GENOMIC DNA]</scope>
    <source>
        <strain evidence="2">G859</strain>
        <tissue evidence="2">Whole worm</tissue>
    </source>
</reference>
<keyword evidence="3" id="KW-1185">Reference proteome</keyword>
<evidence type="ECO:0000313" key="3">
    <source>
        <dbReference type="Proteomes" id="UP001331761"/>
    </source>
</evidence>
<dbReference type="EMBL" id="WIXE01004857">
    <property type="protein sequence ID" value="KAK5982668.1"/>
    <property type="molecule type" value="Genomic_DNA"/>
</dbReference>
<evidence type="ECO:0000313" key="2">
    <source>
        <dbReference type="EMBL" id="KAK5982668.1"/>
    </source>
</evidence>
<accession>A0AAN8ITA9</accession>
<gene>
    <name evidence="2" type="ORF">GCK32_018425</name>
</gene>
<proteinExistence type="predicted"/>